<dbReference type="InterPro" id="IPR007219">
    <property type="entry name" value="XnlR_reg_dom"/>
</dbReference>
<evidence type="ECO:0000259" key="4">
    <source>
        <dbReference type="PROSITE" id="PS50048"/>
    </source>
</evidence>
<dbReference type="PANTHER" id="PTHR46910:SF1">
    <property type="entry name" value="MISCELLANEOUS ZN(II)2CYS6 TRANSCRIPTION FACTOR (EUROFUNG)-RELATED"/>
    <property type="match status" value="1"/>
</dbReference>
<dbReference type="GO" id="GO:0003677">
    <property type="term" value="F:DNA binding"/>
    <property type="evidence" value="ECO:0007669"/>
    <property type="project" value="InterPro"/>
</dbReference>
<dbReference type="InterPro" id="IPR001138">
    <property type="entry name" value="Zn2Cys6_DnaBD"/>
</dbReference>
<evidence type="ECO:0000256" key="3">
    <source>
        <dbReference type="SAM" id="MobiDB-lite"/>
    </source>
</evidence>
<dbReference type="PROSITE" id="PS50048">
    <property type="entry name" value="ZN2_CY6_FUNGAL_2"/>
    <property type="match status" value="1"/>
</dbReference>
<evidence type="ECO:0000256" key="2">
    <source>
        <dbReference type="ARBA" id="ARBA00023242"/>
    </source>
</evidence>
<sequence length="780" mass="86519">MSTYAHSYGNASTSPSAVAGSLPGSLSEHPESAMSAGISPTHMSASSLSAQKRAYRQRRKDPSCDACRERKVKCDATETSSCSECSSRSVKCQFTKETNRRMSSIKQVQDLQSQLADARHQINQLRSMLHNGGAMDIDRQSMDVPTLNLPEIVPSPERRHGPPQMGNFDHVRKNIRIYGRGIFKAPPPYRQIAPPPLYPSSNVALPPRQLADKLLAQYHKSVHFYAPLVHWPTFQTEVDKVYTAGTLQGVPQIWVSLFHAILANGTLQTAEGDAGRPEKEGSTYVDIAARSINIWSDDLTVDHARTTLLISTYIFEVSLTSAAWVWLGSAVRIAQDLGLHCESGPWPVIEGEMRRRVWWAIYSWDRLMSLEVGRPCLIDDDDCEVGWPCPVDDRFIQPHGINRPPPGHPAAAHLGTNVSTIVPVVRFILQLKRTLKARTVAPGTLQTYDDYFRSIMSSFPESHQSTSESYLDPALLLSVFTLQIARFHLCRHNLSSACHHIERVDALNRCFAVAQDTVKYISRTMLSPTQLHEQAGDPASFRGDTWQARITCTTERMLCTHLWRCILVLCFRGDYTGALTCVRVNAAIGSLRKVNMACGRNLAFFLDRLTERVQSGNGTQGLLEMDEEMLAYVSGDLQGCTENSWVWAGSETGIKLNTSTAAPPPFATHGASQQENGETFDEGPAPRMNWLLTDTENREWGGWERVERMIGLLIEEQRRSHAQQPSYYHQSPANPVKRLHLAPEAVAPIQPPAVVPPAQPHGSSVSTGGSTSRISIANII</sequence>
<dbReference type="SMART" id="SM00066">
    <property type="entry name" value="GAL4"/>
    <property type="match status" value="1"/>
</dbReference>
<dbReference type="InterPro" id="IPR050987">
    <property type="entry name" value="AtrR-like"/>
</dbReference>
<evidence type="ECO:0000256" key="1">
    <source>
        <dbReference type="ARBA" id="ARBA00022723"/>
    </source>
</evidence>
<organism evidence="5 6">
    <name type="scientific">Aplosporella prunicola CBS 121167</name>
    <dbReference type="NCBI Taxonomy" id="1176127"/>
    <lineage>
        <taxon>Eukaryota</taxon>
        <taxon>Fungi</taxon>
        <taxon>Dikarya</taxon>
        <taxon>Ascomycota</taxon>
        <taxon>Pezizomycotina</taxon>
        <taxon>Dothideomycetes</taxon>
        <taxon>Dothideomycetes incertae sedis</taxon>
        <taxon>Botryosphaeriales</taxon>
        <taxon>Aplosporellaceae</taxon>
        <taxon>Aplosporella</taxon>
    </lineage>
</organism>
<feature type="compositionally biased region" description="Low complexity" evidence="3">
    <location>
        <begin position="760"/>
        <end position="772"/>
    </location>
</feature>
<feature type="region of interest" description="Disordered" evidence="3">
    <location>
        <begin position="755"/>
        <end position="780"/>
    </location>
</feature>
<accession>A0A6A6BI53</accession>
<protein>
    <recommendedName>
        <fullName evidence="4">Zn(2)-C6 fungal-type domain-containing protein</fullName>
    </recommendedName>
</protein>
<dbReference type="GeneID" id="54294220"/>
<dbReference type="GO" id="GO:0006351">
    <property type="term" value="P:DNA-templated transcription"/>
    <property type="evidence" value="ECO:0007669"/>
    <property type="project" value="InterPro"/>
</dbReference>
<dbReference type="PROSITE" id="PS00463">
    <property type="entry name" value="ZN2_CY6_FUNGAL_1"/>
    <property type="match status" value="1"/>
</dbReference>
<dbReference type="GO" id="GO:0000981">
    <property type="term" value="F:DNA-binding transcription factor activity, RNA polymerase II-specific"/>
    <property type="evidence" value="ECO:0007669"/>
    <property type="project" value="InterPro"/>
</dbReference>
<dbReference type="GO" id="GO:0008270">
    <property type="term" value="F:zinc ion binding"/>
    <property type="evidence" value="ECO:0007669"/>
    <property type="project" value="InterPro"/>
</dbReference>
<dbReference type="SMART" id="SM00906">
    <property type="entry name" value="Fungal_trans"/>
    <property type="match status" value="1"/>
</dbReference>
<feature type="compositionally biased region" description="Polar residues" evidence="3">
    <location>
        <begin position="41"/>
        <end position="50"/>
    </location>
</feature>
<dbReference type="CDD" id="cd12148">
    <property type="entry name" value="fungal_TF_MHR"/>
    <property type="match status" value="1"/>
</dbReference>
<evidence type="ECO:0000313" key="6">
    <source>
        <dbReference type="Proteomes" id="UP000799438"/>
    </source>
</evidence>
<feature type="compositionally biased region" description="Polar residues" evidence="3">
    <location>
        <begin position="1"/>
        <end position="16"/>
    </location>
</feature>
<feature type="domain" description="Zn(2)-C6 fungal-type" evidence="4">
    <location>
        <begin position="63"/>
        <end position="94"/>
    </location>
</feature>
<gene>
    <name evidence="5" type="ORF">K452DRAFT_224991</name>
</gene>
<dbReference type="Pfam" id="PF00172">
    <property type="entry name" value="Zn_clus"/>
    <property type="match status" value="1"/>
</dbReference>
<feature type="region of interest" description="Disordered" evidence="3">
    <location>
        <begin position="1"/>
        <end position="68"/>
    </location>
</feature>
<keyword evidence="2" id="KW-0539">Nucleus</keyword>
<evidence type="ECO:0000313" key="5">
    <source>
        <dbReference type="EMBL" id="KAF2143288.1"/>
    </source>
</evidence>
<dbReference type="EMBL" id="ML995482">
    <property type="protein sequence ID" value="KAF2143288.1"/>
    <property type="molecule type" value="Genomic_DNA"/>
</dbReference>
<dbReference type="Pfam" id="PF04082">
    <property type="entry name" value="Fungal_trans"/>
    <property type="match status" value="1"/>
</dbReference>
<proteinExistence type="predicted"/>
<dbReference type="SUPFAM" id="SSF57701">
    <property type="entry name" value="Zn2/Cys6 DNA-binding domain"/>
    <property type="match status" value="1"/>
</dbReference>
<dbReference type="Gene3D" id="4.10.240.10">
    <property type="entry name" value="Zn(2)-C6 fungal-type DNA-binding domain"/>
    <property type="match status" value="1"/>
</dbReference>
<name>A0A6A6BI53_9PEZI</name>
<keyword evidence="6" id="KW-1185">Reference proteome</keyword>
<dbReference type="OrthoDB" id="2110361at2759"/>
<keyword evidence="1" id="KW-0479">Metal-binding</keyword>
<dbReference type="InterPro" id="IPR036864">
    <property type="entry name" value="Zn2-C6_fun-type_DNA-bd_sf"/>
</dbReference>
<dbReference type="Proteomes" id="UP000799438">
    <property type="component" value="Unassembled WGS sequence"/>
</dbReference>
<dbReference type="PANTHER" id="PTHR46910">
    <property type="entry name" value="TRANSCRIPTION FACTOR PDR1"/>
    <property type="match status" value="1"/>
</dbReference>
<dbReference type="AlphaFoldDB" id="A0A6A6BI53"/>
<dbReference type="CDD" id="cd00067">
    <property type="entry name" value="GAL4"/>
    <property type="match status" value="1"/>
</dbReference>
<dbReference type="RefSeq" id="XP_033399000.1">
    <property type="nucleotide sequence ID" value="XM_033536724.1"/>
</dbReference>
<reference evidence="5" key="1">
    <citation type="journal article" date="2020" name="Stud. Mycol.">
        <title>101 Dothideomycetes genomes: a test case for predicting lifestyles and emergence of pathogens.</title>
        <authorList>
            <person name="Haridas S."/>
            <person name="Albert R."/>
            <person name="Binder M."/>
            <person name="Bloem J."/>
            <person name="Labutti K."/>
            <person name="Salamov A."/>
            <person name="Andreopoulos B."/>
            <person name="Baker S."/>
            <person name="Barry K."/>
            <person name="Bills G."/>
            <person name="Bluhm B."/>
            <person name="Cannon C."/>
            <person name="Castanera R."/>
            <person name="Culley D."/>
            <person name="Daum C."/>
            <person name="Ezra D."/>
            <person name="Gonzalez J."/>
            <person name="Henrissat B."/>
            <person name="Kuo A."/>
            <person name="Liang C."/>
            <person name="Lipzen A."/>
            <person name="Lutzoni F."/>
            <person name="Magnuson J."/>
            <person name="Mondo S."/>
            <person name="Nolan M."/>
            <person name="Ohm R."/>
            <person name="Pangilinan J."/>
            <person name="Park H.-J."/>
            <person name="Ramirez L."/>
            <person name="Alfaro M."/>
            <person name="Sun H."/>
            <person name="Tritt A."/>
            <person name="Yoshinaga Y."/>
            <person name="Zwiers L.-H."/>
            <person name="Turgeon B."/>
            <person name="Goodwin S."/>
            <person name="Spatafora J."/>
            <person name="Crous P."/>
            <person name="Grigoriev I."/>
        </authorList>
    </citation>
    <scope>NUCLEOTIDE SEQUENCE</scope>
    <source>
        <strain evidence="5">CBS 121167</strain>
    </source>
</reference>